<dbReference type="AlphaFoldDB" id="A0A4S8XGM8"/>
<organism evidence="2 3">
    <name type="scientific">Aureobasidium pullulans</name>
    <name type="common">Black yeast</name>
    <name type="synonym">Pullularia pullulans</name>
    <dbReference type="NCBI Taxonomy" id="5580"/>
    <lineage>
        <taxon>Eukaryota</taxon>
        <taxon>Fungi</taxon>
        <taxon>Dikarya</taxon>
        <taxon>Ascomycota</taxon>
        <taxon>Pezizomycotina</taxon>
        <taxon>Dothideomycetes</taxon>
        <taxon>Dothideomycetidae</taxon>
        <taxon>Dothideales</taxon>
        <taxon>Saccotheciaceae</taxon>
        <taxon>Aureobasidium</taxon>
    </lineage>
</organism>
<feature type="transmembrane region" description="Helical" evidence="1">
    <location>
        <begin position="236"/>
        <end position="260"/>
    </location>
</feature>
<feature type="transmembrane region" description="Helical" evidence="1">
    <location>
        <begin position="55"/>
        <end position="75"/>
    </location>
</feature>
<dbReference type="Proteomes" id="UP000310687">
    <property type="component" value="Unassembled WGS sequence"/>
</dbReference>
<evidence type="ECO:0000313" key="3">
    <source>
        <dbReference type="Proteomes" id="UP000310687"/>
    </source>
</evidence>
<feature type="transmembrane region" description="Helical" evidence="1">
    <location>
        <begin position="166"/>
        <end position="187"/>
    </location>
</feature>
<keyword evidence="1" id="KW-0812">Transmembrane</keyword>
<dbReference type="EMBL" id="QZAL01000126">
    <property type="protein sequence ID" value="THW37046.1"/>
    <property type="molecule type" value="Genomic_DNA"/>
</dbReference>
<feature type="transmembrane region" description="Helical" evidence="1">
    <location>
        <begin position="199"/>
        <end position="224"/>
    </location>
</feature>
<protein>
    <recommendedName>
        <fullName evidence="4">TLC domain-containing protein</fullName>
    </recommendedName>
</protein>
<proteinExistence type="predicted"/>
<feature type="transmembrane region" description="Helical" evidence="1">
    <location>
        <begin position="138"/>
        <end position="159"/>
    </location>
</feature>
<feature type="transmembrane region" description="Helical" evidence="1">
    <location>
        <begin position="96"/>
        <end position="118"/>
    </location>
</feature>
<evidence type="ECO:0000313" key="2">
    <source>
        <dbReference type="EMBL" id="THW37046.1"/>
    </source>
</evidence>
<name>A0A4S8XGM8_AURPU</name>
<gene>
    <name evidence="2" type="ORF">D6D22_07378</name>
</gene>
<accession>A0A4S8XGM8</accession>
<reference evidence="2 3" key="1">
    <citation type="submission" date="2018-10" db="EMBL/GenBank/DDBJ databases">
        <title>Fifty Aureobasidium pullulans genomes reveal a recombining polyextremotolerant generalist.</title>
        <authorList>
            <person name="Gostincar C."/>
            <person name="Turk M."/>
            <person name="Zajc J."/>
            <person name="Gunde-Cimerman N."/>
        </authorList>
    </citation>
    <scope>NUCLEOTIDE SEQUENCE [LARGE SCALE GENOMIC DNA]</scope>
    <source>
        <strain evidence="2 3">EXF-11013</strain>
    </source>
</reference>
<comment type="caution">
    <text evidence="2">The sequence shown here is derived from an EMBL/GenBank/DDBJ whole genome shotgun (WGS) entry which is preliminary data.</text>
</comment>
<keyword evidence="1" id="KW-1133">Transmembrane helix</keyword>
<sequence>WRLSLSSALRNKTSRPPTSSLAQHAVQSTCEELRQPASQTCEAIQAGTVFSTHTYSLILTVSCVVIFLVRTYLLGPLVKRYTSEYKHLDQAQRRSFINHYVAASIKLILIIASVYPAISVISGHKNLQSPFAGSSTVKVGDVLLCTFQVFTAMYIFELFYREKVSYISGAHHIGAIIITQTAIVLFLDPKHQQDAELEFIMCLLWGFFDIVAEFWPHAAVIVYRTWPKKHMMLADIFLATAILEIIGTIVETVTIFSIFFSLWKHWTLEFKVLSPTLHLLFSCAQLWGARVFWVMSQQHRKAAADDLDPEMVSPERLQVFCETKRDPAQV</sequence>
<evidence type="ECO:0008006" key="4">
    <source>
        <dbReference type="Google" id="ProtNLM"/>
    </source>
</evidence>
<evidence type="ECO:0000256" key="1">
    <source>
        <dbReference type="SAM" id="Phobius"/>
    </source>
</evidence>
<keyword evidence="1" id="KW-0472">Membrane</keyword>
<feature type="non-terminal residue" evidence="2">
    <location>
        <position position="1"/>
    </location>
</feature>
<feature type="transmembrane region" description="Helical" evidence="1">
    <location>
        <begin position="272"/>
        <end position="293"/>
    </location>
</feature>